<dbReference type="EMBL" id="CP001160">
    <property type="protein sequence ID" value="ACI64457.1"/>
    <property type="molecule type" value="Genomic_DNA"/>
</dbReference>
<dbReference type="Pfam" id="PF00397">
    <property type="entry name" value="WW"/>
    <property type="match status" value="3"/>
</dbReference>
<dbReference type="HOGENOM" id="CLU_294673_0_0_1"/>
<evidence type="ECO:0000256" key="1">
    <source>
        <dbReference type="SAM" id="MobiDB-lite"/>
    </source>
</evidence>
<reference evidence="5 6" key="2">
    <citation type="journal article" date="2008" name="Nature">
        <title>The Phaeodactylum genome reveals the evolutionary history of diatom genomes.</title>
        <authorList>
            <person name="Bowler C."/>
            <person name="Allen A.E."/>
            <person name="Badger J.H."/>
            <person name="Grimwood J."/>
            <person name="Jabbari K."/>
            <person name="Kuo A."/>
            <person name="Maheswari U."/>
            <person name="Martens C."/>
            <person name="Maumus F."/>
            <person name="Otillar R.P."/>
            <person name="Rayko E."/>
            <person name="Salamov A."/>
            <person name="Vandepoele K."/>
            <person name="Beszteri B."/>
            <person name="Gruber A."/>
            <person name="Heijde M."/>
            <person name="Katinka M."/>
            <person name="Mock T."/>
            <person name="Valentin K."/>
            <person name="Verret F."/>
            <person name="Berges J.A."/>
            <person name="Brownlee C."/>
            <person name="Cadoret J.P."/>
            <person name="Chiovitti A."/>
            <person name="Choi C.J."/>
            <person name="Coesel S."/>
            <person name="De Martino A."/>
            <person name="Detter J.C."/>
            <person name="Durkin C."/>
            <person name="Falciatore A."/>
            <person name="Fournet J."/>
            <person name="Haruta M."/>
            <person name="Huysman M.J."/>
            <person name="Jenkins B.D."/>
            <person name="Jiroutova K."/>
            <person name="Jorgensen R.E."/>
            <person name="Joubert Y."/>
            <person name="Kaplan A."/>
            <person name="Kroger N."/>
            <person name="Kroth P.G."/>
            <person name="La Roche J."/>
            <person name="Lindquist E."/>
            <person name="Lommer M."/>
            <person name="Martin-Jezequel V."/>
            <person name="Lopez P.J."/>
            <person name="Lucas S."/>
            <person name="Mangogna M."/>
            <person name="McGinnis K."/>
            <person name="Medlin L.K."/>
            <person name="Montsant A."/>
            <person name="Oudot-Le Secq M.P."/>
            <person name="Napoli C."/>
            <person name="Obornik M."/>
            <person name="Parker M.S."/>
            <person name="Petit J.L."/>
            <person name="Porcel B.M."/>
            <person name="Poulsen N."/>
            <person name="Robison M."/>
            <person name="Rychlewski L."/>
            <person name="Rynearson T.A."/>
            <person name="Schmutz J."/>
            <person name="Shapiro H."/>
            <person name="Siaut M."/>
            <person name="Stanley M."/>
            <person name="Sussman M.R."/>
            <person name="Taylor A.R."/>
            <person name="Vardi A."/>
            <person name="von Dassow P."/>
            <person name="Vyverman W."/>
            <person name="Willis A."/>
            <person name="Wyrwicz L.S."/>
            <person name="Rokhsar D.S."/>
            <person name="Weissenbach J."/>
            <person name="Armbrust E.V."/>
            <person name="Green B.R."/>
            <person name="Van de Peer Y."/>
            <person name="Grigoriev I.V."/>
        </authorList>
    </citation>
    <scope>NUCLEOTIDE SEQUENCE [LARGE SCALE GENOMIC DNA]</scope>
    <source>
        <strain evidence="5 6">CCMP1335</strain>
    </source>
</reference>
<dbReference type="GO" id="GO:0030544">
    <property type="term" value="F:Hsp70 protein binding"/>
    <property type="evidence" value="ECO:0007669"/>
    <property type="project" value="InterPro"/>
</dbReference>
<evidence type="ECO:0000259" key="4">
    <source>
        <dbReference type="PROSITE" id="PS50076"/>
    </source>
</evidence>
<dbReference type="GO" id="GO:0005829">
    <property type="term" value="C:cytosol"/>
    <property type="evidence" value="ECO:0000318"/>
    <property type="project" value="GO_Central"/>
</dbReference>
<feature type="domain" description="WW" evidence="3">
    <location>
        <begin position="205"/>
        <end position="233"/>
    </location>
</feature>
<dbReference type="PROSITE" id="PS01159">
    <property type="entry name" value="WW_DOMAIN_1"/>
    <property type="match status" value="3"/>
</dbReference>
<dbReference type="eggNOG" id="ENOG502QYSJ">
    <property type="taxonomic scope" value="Eukaryota"/>
</dbReference>
<dbReference type="GO" id="GO:0005737">
    <property type="term" value="C:cytoplasm"/>
    <property type="evidence" value="ECO:0000318"/>
    <property type="project" value="GO_Central"/>
</dbReference>
<dbReference type="GO" id="GO:0051087">
    <property type="term" value="F:protein-folding chaperone binding"/>
    <property type="evidence" value="ECO:0000318"/>
    <property type="project" value="GO_Central"/>
</dbReference>
<protein>
    <submittedName>
        <fullName evidence="5">Uncharacterized protein</fullName>
    </submittedName>
</protein>
<dbReference type="SUPFAM" id="SSF51045">
    <property type="entry name" value="WW domain"/>
    <property type="match status" value="3"/>
</dbReference>
<dbReference type="InterPro" id="IPR044713">
    <property type="entry name" value="DNJA1/2-like"/>
</dbReference>
<dbReference type="STRING" id="35128.B5YMG8"/>
<dbReference type="PRINTS" id="PR00625">
    <property type="entry name" value="JDOMAIN"/>
</dbReference>
<keyword evidence="6" id="KW-1185">Reference proteome</keyword>
<dbReference type="InterPro" id="IPR001202">
    <property type="entry name" value="WW_dom"/>
</dbReference>
<feature type="region of interest" description="Disordered" evidence="1">
    <location>
        <begin position="164"/>
        <end position="189"/>
    </location>
</feature>
<dbReference type="PaxDb" id="35128-Thaps23387"/>
<evidence type="ECO:0000313" key="5">
    <source>
        <dbReference type="EMBL" id="ACI64457.1"/>
    </source>
</evidence>
<dbReference type="AlphaFoldDB" id="B5YMG8"/>
<feature type="domain" description="J" evidence="4">
    <location>
        <begin position="951"/>
        <end position="1021"/>
    </location>
</feature>
<evidence type="ECO:0000256" key="2">
    <source>
        <dbReference type="SAM" id="SignalP"/>
    </source>
</evidence>
<dbReference type="PROSITE" id="PS50076">
    <property type="entry name" value="DNAJ_2"/>
    <property type="match status" value="1"/>
</dbReference>
<feature type="domain" description="WW" evidence="3">
    <location>
        <begin position="91"/>
        <end position="119"/>
    </location>
</feature>
<feature type="domain" description="WW" evidence="3">
    <location>
        <begin position="329"/>
        <end position="357"/>
    </location>
</feature>
<dbReference type="GeneID" id="7446223"/>
<dbReference type="InterPro" id="IPR036869">
    <property type="entry name" value="J_dom_sf"/>
</dbReference>
<dbReference type="PROSITE" id="PS50020">
    <property type="entry name" value="WW_DOMAIN_2"/>
    <property type="match status" value="3"/>
</dbReference>
<name>B5YMG8_THAPS</name>
<dbReference type="SMART" id="SM00456">
    <property type="entry name" value="WW"/>
    <property type="match status" value="3"/>
</dbReference>
<dbReference type="Proteomes" id="UP000001449">
    <property type="component" value="Chromosome 7"/>
</dbReference>
<accession>B5YMG8</accession>
<dbReference type="InParanoid" id="B5YMG8"/>
<gene>
    <name evidence="5" type="ORF">THAPS_23387</name>
</gene>
<keyword evidence="2" id="KW-0732">Signal</keyword>
<dbReference type="Pfam" id="PF00226">
    <property type="entry name" value="DnaJ"/>
    <property type="match status" value="1"/>
</dbReference>
<sequence length="1029" mass="115587">MRRSPNTLSVLCHLLTALPTSAFVPPSFPRQQISSTTSSSPASSRCAQDTSSFYSSSAVLLSSTKDNLEATAIETLPSFSAPQPLASSGDWSAYLDESKGLIYYFHRRTGESTWEPPQGIDFDIDMSPEKKMEMRSRLKGYLEQRLNDQASDLMDVIEVERKKGMEQMKGQTADDVKSMGPAKKSQRDIQGDIEKSGVIARTGNWEALIDEKRGMIYYYNTETKESSWNRPKDFRYFKLSAAKRIALQEQNKRYLEWRKNAAKVNVLGKGTIVVSESDQPKLVGKAKQTMISPTASDVLQSLKTTARDIDNRLDEVDESPVPIVEEGDWGAYLDQRSGLVYYFNKETKESSWDPPTDDLREGIFSNMMETQSPPAADSVKDANVVTKLDFVEMAKNKESKRLEEDLRFTDEAKVAEEKRLEEEQRLARQPIDYDAAAILAFEAAGSKGRFVAFKSKYITETSDMVATKHKERVAEDARLSEETRLAEVKRLEEEQRLARQPVDYDAAARLAYESSGQSGYFDTFKATYLSETSAMIATKHKECVAEDARLSEETRLAEMKRLEEEQRLERQPVDYDAAARLAFESSGESGDFDTFKATYLSETSAMIAMKHKECVAEDARLSEETRLAEMKRLEEEQRLARQPVDYDAAARLAFESSGESGDFDTFKATYLSETSAMIATKHKECVAEDARLSEETRLAEMKRLEEEQRLARQPVDYDAAARLAFESSGESGDFDTFKATYLSETSAMIATKHKACVAEDARLSEETRLAEVKRLEEEQRLARQPVDYDAAARLQYEKTDNKDETFDTFKANYFIDTSSMVGTKQKERVADDARVAADAVRAIQAEEEVMQRESIETATTKPAPPLFFLEDANNDNIKVEDPVIDEKEEEPVSAASVESQLEIDISRDEPTVYARTDTMNDAPKAPTLPLDDPFAAGNDVESLISPLKINTLYDILRCEPSATRAELKKSYILLAKETHPDALLQNGIVNDEAAEQRFVEIAHAWKILGDSTSRRRYDQLGDGGGKGDG</sequence>
<feature type="signal peptide" evidence="2">
    <location>
        <begin position="1"/>
        <end position="22"/>
    </location>
</feature>
<dbReference type="SMART" id="SM00271">
    <property type="entry name" value="DnaJ"/>
    <property type="match status" value="1"/>
</dbReference>
<dbReference type="RefSeq" id="XP_002295740.1">
    <property type="nucleotide sequence ID" value="XM_002295704.1"/>
</dbReference>
<feature type="chain" id="PRO_5002841377" evidence="2">
    <location>
        <begin position="23"/>
        <end position="1029"/>
    </location>
</feature>
<dbReference type="CDD" id="cd00201">
    <property type="entry name" value="WW"/>
    <property type="match status" value="3"/>
</dbReference>
<dbReference type="Gene3D" id="1.10.287.110">
    <property type="entry name" value="DnaJ domain"/>
    <property type="match status" value="1"/>
</dbReference>
<dbReference type="KEGG" id="tps:THAPS_23387"/>
<feature type="compositionally biased region" description="Basic and acidic residues" evidence="1">
    <location>
        <begin position="164"/>
        <end position="177"/>
    </location>
</feature>
<dbReference type="InterPro" id="IPR001623">
    <property type="entry name" value="DnaJ_domain"/>
</dbReference>
<dbReference type="GO" id="GO:0042026">
    <property type="term" value="P:protein refolding"/>
    <property type="evidence" value="ECO:0000318"/>
    <property type="project" value="GO_Central"/>
</dbReference>
<dbReference type="PANTHER" id="PTHR43888">
    <property type="entry name" value="DNAJ-LIKE-2, ISOFORM A-RELATED"/>
    <property type="match status" value="1"/>
</dbReference>
<reference evidence="5 6" key="1">
    <citation type="journal article" date="2004" name="Science">
        <title>The genome of the diatom Thalassiosira pseudonana: ecology, evolution, and metabolism.</title>
        <authorList>
            <person name="Armbrust E.V."/>
            <person name="Berges J.A."/>
            <person name="Bowler C."/>
            <person name="Green B.R."/>
            <person name="Martinez D."/>
            <person name="Putnam N.H."/>
            <person name="Zhou S."/>
            <person name="Allen A.E."/>
            <person name="Apt K.E."/>
            <person name="Bechner M."/>
            <person name="Brzezinski M.A."/>
            <person name="Chaal B.K."/>
            <person name="Chiovitti A."/>
            <person name="Davis A.K."/>
            <person name="Demarest M.S."/>
            <person name="Detter J.C."/>
            <person name="Glavina T."/>
            <person name="Goodstein D."/>
            <person name="Hadi M.Z."/>
            <person name="Hellsten U."/>
            <person name="Hildebrand M."/>
            <person name="Jenkins B.D."/>
            <person name="Jurka J."/>
            <person name="Kapitonov V.V."/>
            <person name="Kroger N."/>
            <person name="Lau W.W."/>
            <person name="Lane T.W."/>
            <person name="Larimer F.W."/>
            <person name="Lippmeier J.C."/>
            <person name="Lucas S."/>
            <person name="Medina M."/>
            <person name="Montsant A."/>
            <person name="Obornik M."/>
            <person name="Parker M.S."/>
            <person name="Palenik B."/>
            <person name="Pazour G.J."/>
            <person name="Richardson P.M."/>
            <person name="Rynearson T.A."/>
            <person name="Saito M.A."/>
            <person name="Schwartz D.C."/>
            <person name="Thamatrakoln K."/>
            <person name="Valentin K."/>
            <person name="Vardi A."/>
            <person name="Wilkerson F.P."/>
            <person name="Rokhsar D.S."/>
        </authorList>
    </citation>
    <scope>NUCLEOTIDE SEQUENCE [LARGE SCALE GENOMIC DNA]</scope>
    <source>
        <strain evidence="5 6">CCMP1335</strain>
    </source>
</reference>
<organism evidence="5 6">
    <name type="scientific">Thalassiosira pseudonana</name>
    <name type="common">Marine diatom</name>
    <name type="synonym">Cyclotella nana</name>
    <dbReference type="NCBI Taxonomy" id="35128"/>
    <lineage>
        <taxon>Eukaryota</taxon>
        <taxon>Sar</taxon>
        <taxon>Stramenopiles</taxon>
        <taxon>Ochrophyta</taxon>
        <taxon>Bacillariophyta</taxon>
        <taxon>Coscinodiscophyceae</taxon>
        <taxon>Thalassiosirophycidae</taxon>
        <taxon>Thalassiosirales</taxon>
        <taxon>Thalassiosiraceae</taxon>
        <taxon>Thalassiosira</taxon>
    </lineage>
</organism>
<dbReference type="CDD" id="cd06257">
    <property type="entry name" value="DnaJ"/>
    <property type="match status" value="1"/>
</dbReference>
<dbReference type="InterPro" id="IPR036020">
    <property type="entry name" value="WW_dom_sf"/>
</dbReference>
<dbReference type="Gene3D" id="2.20.70.10">
    <property type="match status" value="3"/>
</dbReference>
<proteinExistence type="predicted"/>
<evidence type="ECO:0000259" key="3">
    <source>
        <dbReference type="PROSITE" id="PS50020"/>
    </source>
</evidence>
<dbReference type="SUPFAM" id="SSF46565">
    <property type="entry name" value="Chaperone J-domain"/>
    <property type="match status" value="1"/>
</dbReference>
<evidence type="ECO:0000313" key="6">
    <source>
        <dbReference type="Proteomes" id="UP000001449"/>
    </source>
</evidence>